<gene>
    <name evidence="2 4" type="ORF">BDZ99DRAFT_165302</name>
</gene>
<dbReference type="GeneID" id="54453800"/>
<reference evidence="4" key="2">
    <citation type="submission" date="2020-04" db="EMBL/GenBank/DDBJ databases">
        <authorList>
            <consortium name="NCBI Genome Project"/>
        </authorList>
    </citation>
    <scope>NUCLEOTIDE SEQUENCE</scope>
    <source>
        <strain evidence="4">CBS 304.34</strain>
    </source>
</reference>
<dbReference type="EMBL" id="MU003717">
    <property type="protein sequence ID" value="KAF2803467.1"/>
    <property type="molecule type" value="Genomic_DNA"/>
</dbReference>
<dbReference type="RefSeq" id="XP_033570431.1">
    <property type="nucleotide sequence ID" value="XM_033712907.1"/>
</dbReference>
<dbReference type="Proteomes" id="UP000504636">
    <property type="component" value="Unplaced"/>
</dbReference>
<accession>A0A6A6Y6N6</accession>
<organism evidence="2">
    <name type="scientific">Mytilinidion resinicola</name>
    <dbReference type="NCBI Taxonomy" id="574789"/>
    <lineage>
        <taxon>Eukaryota</taxon>
        <taxon>Fungi</taxon>
        <taxon>Dikarya</taxon>
        <taxon>Ascomycota</taxon>
        <taxon>Pezizomycotina</taxon>
        <taxon>Dothideomycetes</taxon>
        <taxon>Pleosporomycetidae</taxon>
        <taxon>Mytilinidiales</taxon>
        <taxon>Mytilinidiaceae</taxon>
        <taxon>Mytilinidion</taxon>
    </lineage>
</organism>
<sequence>MEYLSILMQAKHRKPTPSSQTTPTSPPPQPEASPDSQVGPSPSTDPKQQQREQQQKIFEAAEQRLHDEEVEARKREAESGRRYTSSSMGYHPRPSPPRKPREHMYGDMGNFKSYFGGRMEEGVEEKRRIWDSWLNG</sequence>
<dbReference type="AlphaFoldDB" id="A0A6A6Y6N6"/>
<name>A0A6A6Y6N6_9PEZI</name>
<protein>
    <submittedName>
        <fullName evidence="2 4">Uncharacterized protein</fullName>
    </submittedName>
</protein>
<evidence type="ECO:0000313" key="4">
    <source>
        <dbReference type="RefSeq" id="XP_033570431.1"/>
    </source>
</evidence>
<feature type="region of interest" description="Disordered" evidence="1">
    <location>
        <begin position="1"/>
        <end position="107"/>
    </location>
</feature>
<evidence type="ECO:0000313" key="2">
    <source>
        <dbReference type="EMBL" id="KAF2803467.1"/>
    </source>
</evidence>
<keyword evidence="3" id="KW-1185">Reference proteome</keyword>
<proteinExistence type="predicted"/>
<reference evidence="4" key="3">
    <citation type="submission" date="2025-04" db="UniProtKB">
        <authorList>
            <consortium name="RefSeq"/>
        </authorList>
    </citation>
    <scope>IDENTIFICATION</scope>
    <source>
        <strain evidence="4">CBS 304.34</strain>
    </source>
</reference>
<evidence type="ECO:0000313" key="3">
    <source>
        <dbReference type="Proteomes" id="UP000504636"/>
    </source>
</evidence>
<reference evidence="2 4" key="1">
    <citation type="journal article" date="2020" name="Stud. Mycol.">
        <title>101 Dothideomycetes genomes: a test case for predicting lifestyles and emergence of pathogens.</title>
        <authorList>
            <person name="Haridas S."/>
            <person name="Albert R."/>
            <person name="Binder M."/>
            <person name="Bloem J."/>
            <person name="Labutti K."/>
            <person name="Salamov A."/>
            <person name="Andreopoulos B."/>
            <person name="Baker S."/>
            <person name="Barry K."/>
            <person name="Bills G."/>
            <person name="Bluhm B."/>
            <person name="Cannon C."/>
            <person name="Castanera R."/>
            <person name="Culley D."/>
            <person name="Daum C."/>
            <person name="Ezra D."/>
            <person name="Gonzalez J."/>
            <person name="Henrissat B."/>
            <person name="Kuo A."/>
            <person name="Liang C."/>
            <person name="Lipzen A."/>
            <person name="Lutzoni F."/>
            <person name="Magnuson J."/>
            <person name="Mondo S."/>
            <person name="Nolan M."/>
            <person name="Ohm R."/>
            <person name="Pangilinan J."/>
            <person name="Park H.-J."/>
            <person name="Ramirez L."/>
            <person name="Alfaro M."/>
            <person name="Sun H."/>
            <person name="Tritt A."/>
            <person name="Yoshinaga Y."/>
            <person name="Zwiers L.-H."/>
            <person name="Turgeon B."/>
            <person name="Goodwin S."/>
            <person name="Spatafora J."/>
            <person name="Crous P."/>
            <person name="Grigoriev I."/>
        </authorList>
    </citation>
    <scope>NUCLEOTIDE SEQUENCE</scope>
    <source>
        <strain evidence="2 4">CBS 304.34</strain>
    </source>
</reference>
<feature type="compositionally biased region" description="Polar residues" evidence="1">
    <location>
        <begin position="34"/>
        <end position="47"/>
    </location>
</feature>
<feature type="compositionally biased region" description="Basic and acidic residues" evidence="1">
    <location>
        <begin position="48"/>
        <end position="81"/>
    </location>
</feature>
<evidence type="ECO:0000256" key="1">
    <source>
        <dbReference type="SAM" id="MobiDB-lite"/>
    </source>
</evidence>